<dbReference type="Proteomes" id="UP000472262">
    <property type="component" value="Unassembled WGS sequence"/>
</dbReference>
<feature type="domain" description="Fibronectin type-III" evidence="11">
    <location>
        <begin position="564"/>
        <end position="654"/>
    </location>
</feature>
<dbReference type="GO" id="GO:0005615">
    <property type="term" value="C:extracellular space"/>
    <property type="evidence" value="ECO:0007669"/>
    <property type="project" value="TreeGrafter"/>
</dbReference>
<feature type="domain" description="Fibronectin type-III" evidence="11">
    <location>
        <begin position="655"/>
        <end position="742"/>
    </location>
</feature>
<evidence type="ECO:0000259" key="11">
    <source>
        <dbReference type="PROSITE" id="PS50853"/>
    </source>
</evidence>
<protein>
    <submittedName>
        <fullName evidence="12">Collagen type XII alpha 1 chain</fullName>
    </submittedName>
</protein>
<dbReference type="InterPro" id="IPR013783">
    <property type="entry name" value="Ig-like_fold"/>
</dbReference>
<organism evidence="12 13">
    <name type="scientific">Sinocyclocheilus grahami</name>
    <name type="common">Dianchi golden-line fish</name>
    <name type="synonym">Barbus grahami</name>
    <dbReference type="NCBI Taxonomy" id="75366"/>
    <lineage>
        <taxon>Eukaryota</taxon>
        <taxon>Metazoa</taxon>
        <taxon>Chordata</taxon>
        <taxon>Craniata</taxon>
        <taxon>Vertebrata</taxon>
        <taxon>Euteleostomi</taxon>
        <taxon>Actinopterygii</taxon>
        <taxon>Neopterygii</taxon>
        <taxon>Teleostei</taxon>
        <taxon>Ostariophysi</taxon>
        <taxon>Cypriniformes</taxon>
        <taxon>Cyprinidae</taxon>
        <taxon>Cyprininae</taxon>
        <taxon>Sinocyclocheilus</taxon>
    </lineage>
</organism>
<dbReference type="InterPro" id="IPR013320">
    <property type="entry name" value="ConA-like_dom_sf"/>
</dbReference>
<evidence type="ECO:0000256" key="5">
    <source>
        <dbReference type="ARBA" id="ARBA00022737"/>
    </source>
</evidence>
<evidence type="ECO:0000256" key="8">
    <source>
        <dbReference type="ARBA" id="ARBA00023278"/>
    </source>
</evidence>
<dbReference type="SUPFAM" id="SSF49265">
    <property type="entry name" value="Fibronectin type III"/>
    <property type="match status" value="7"/>
</dbReference>
<dbReference type="FunFam" id="2.60.40.10:FF:000121">
    <property type="entry name" value="Collagen type XII alpha 1 chain"/>
    <property type="match status" value="3"/>
</dbReference>
<feature type="domain" description="VWFA" evidence="10">
    <location>
        <begin position="848"/>
        <end position="1021"/>
    </location>
</feature>
<evidence type="ECO:0000259" key="10">
    <source>
        <dbReference type="PROSITE" id="PS50234"/>
    </source>
</evidence>
<keyword evidence="2" id="KW-0964">Secreted</keyword>
<dbReference type="Gene3D" id="2.60.120.200">
    <property type="match status" value="1"/>
</dbReference>
<dbReference type="CDD" id="cd00063">
    <property type="entry name" value="FN3"/>
    <property type="match status" value="5"/>
</dbReference>
<dbReference type="InterPro" id="IPR036116">
    <property type="entry name" value="FN3_sf"/>
</dbReference>
<sequence length="1340" mass="147717">MLISVTLHLAVSRFKAPRNLKTSEPTKTSFRVSWDSAPGDVRGYKVTFHPSGNEIDLGEFLVGPYDNTVVLEELSNYTITTKLPLVFLAGVLLAEKQCVTTAKADIVLLVDGSWSIGRLNFKTIRTFIGRMVGVFDIGPDKVQIGLAQYSGDPKTEWHLNAHATRESLQEAVTNLPYKGGNTMTGMALNYILQNNFKPNMGMRPDSRKIGVLITDGKSQDEIVVNSQRLRDSDIELYAIGVKNADENELRSIASDPDEIHMYNVNDFSFMLDIVDDLTVNLCNSVKGPGTVTHLTSVTDPTSSTLNVRWEHADGNPRNYKVFYVPQPGDTEKMELVSGGTTSTILRNLNANTVYKVTLLPMYENDVEGKRQSENGKTKPLGSVKNLQVTDPTVSSLRVRWDPADGDVRQYNIIYVPVAGGASSMTQVSGVSTNTILRNLQPDTEYRVTVVPVYADAEGKKQSENGKTKPLGGVRNLQVTDPTTSSLKVRWEHAEGNVRQYRIFYVPATGGAEDMVRAALRKKPYCLSRPVQLPTLFCTFLVLTLLFCGFLFNTLLPSFTVPRVPPRNIQVYNPTPNSLNVRWEPASGQVQQYRVNYAPLSGIRPLESVLVPGNINSAFLDQLVPDTPYSVNVMAVYADGEGPGIDGKGKTLPRAGPRNMRNLRVSDEWYTRFRVSWDPAPAPVMGYKLVYQPTGTKYCKCVGALYTLHNLLPGTTYDVQVYAQYDGGVSKPLTGQGTTLYLNVTNLETYNVGYDRFCIKWAPHRAATSYRIKLNPLDRQQEITITAGQSQYCFEGLSPDSLYSATVFVQTPNLEGPGVSVKPTPVPTKPPTPPPPPTIPPVCKGAKADVVFLIDGSWSIGDDSFSKVIQFVYSVVGAFDVIGPSGMQVSFVQYSDDAKTEFKLNTYNDKGTTLSALKLIRYRGGNTKTGVALKHVYEKVFTLDSGMRRNVPKVVVAVTDGRSQDEVNKNAAKLQHAGYSVFVVGVADVDFVELQNIASKPSERHVFVVDDFDAFSTIQDNLVTFICETATSTCPLIYVNGFTSPGFRMLEAFNLTEKMYASTKGVSMEPGSFNSYTAYRLHKNAFLNQPSSYIHPDGLPSTYTIILMFRLLPDSPTETFDIWQVSDKNHKPETGVTIDRKWDCFRISNRPSFMTVFKRIFHGSFHKLHILVSPKSVKLNLDCQEVAEKEIKPAGNTSTDGFQVLGKMSKSIGSKGESATFQLQLFDIVCSLGWTSRDRCCDLPSMVREDFQKASRDQLPVAPAVRKLHLSLGSVGPRGEMGLLGPMGPPGPQGPSGLSIPGEAVSPSQFSSCISQKSVAGCKSFRTPNRDYSGYLLSQEL</sequence>
<feature type="domain" description="Fibronectin type-III" evidence="11">
    <location>
        <begin position="290"/>
        <end position="380"/>
    </location>
</feature>
<dbReference type="PANTHER" id="PTHR24020">
    <property type="entry name" value="COLLAGEN ALPHA"/>
    <property type="match status" value="1"/>
</dbReference>
<dbReference type="PRINTS" id="PR00453">
    <property type="entry name" value="VWFADOMAIN"/>
</dbReference>
<dbReference type="InterPro" id="IPR002035">
    <property type="entry name" value="VWF_A"/>
</dbReference>
<evidence type="ECO:0000256" key="2">
    <source>
        <dbReference type="ARBA" id="ARBA00022525"/>
    </source>
</evidence>
<evidence type="ECO:0000256" key="9">
    <source>
        <dbReference type="ARBA" id="ARBA00049648"/>
    </source>
</evidence>
<dbReference type="SUPFAM" id="SSF49899">
    <property type="entry name" value="Concanavalin A-like lectins/glucanases"/>
    <property type="match status" value="1"/>
</dbReference>
<dbReference type="Ensembl" id="ENSSGRT00000105718.1">
    <property type="protein sequence ID" value="ENSSGRP00000099377.1"/>
    <property type="gene ID" value="ENSSGRG00000049441.1"/>
</dbReference>
<dbReference type="Gene3D" id="2.60.40.10">
    <property type="entry name" value="Immunoglobulins"/>
    <property type="match status" value="7"/>
</dbReference>
<feature type="domain" description="VWFA" evidence="10">
    <location>
        <begin position="105"/>
        <end position="277"/>
    </location>
</feature>
<evidence type="ECO:0000313" key="12">
    <source>
        <dbReference type="Ensembl" id="ENSSGRP00000099377.1"/>
    </source>
</evidence>
<dbReference type="FunFam" id="3.40.50.410:FF:000001">
    <property type="entry name" value="Collagen, type XII, alpha 1"/>
    <property type="match status" value="2"/>
</dbReference>
<dbReference type="InterPro" id="IPR048287">
    <property type="entry name" value="TSPN-like_N"/>
</dbReference>
<evidence type="ECO:0000256" key="6">
    <source>
        <dbReference type="ARBA" id="ARBA00023119"/>
    </source>
</evidence>
<keyword evidence="7" id="KW-0325">Glycoprotein</keyword>
<evidence type="ECO:0000256" key="4">
    <source>
        <dbReference type="ARBA" id="ARBA00022729"/>
    </source>
</evidence>
<keyword evidence="8" id="KW-0379">Hydroxylation</keyword>
<comment type="subcellular location">
    <subcellularLocation>
        <location evidence="1">Secreted</location>
        <location evidence="1">Extracellular space</location>
        <location evidence="1">Extracellular matrix</location>
    </subcellularLocation>
</comment>
<accession>A0A672SBW4</accession>
<dbReference type="InterPro" id="IPR003961">
    <property type="entry name" value="FN3_dom"/>
</dbReference>
<dbReference type="PROSITE" id="PS50234">
    <property type="entry name" value="VWFA"/>
    <property type="match status" value="2"/>
</dbReference>
<dbReference type="CDD" id="cd01482">
    <property type="entry name" value="vWA_collagen_alphaI-XII-like"/>
    <property type="match status" value="2"/>
</dbReference>
<gene>
    <name evidence="12" type="primary">LOC107559129</name>
</gene>
<keyword evidence="5" id="KW-0677">Repeat</keyword>
<dbReference type="Pfam" id="PF00041">
    <property type="entry name" value="fn3"/>
    <property type="match status" value="5"/>
</dbReference>
<feature type="domain" description="Fibronectin type-III" evidence="11">
    <location>
        <begin position="743"/>
        <end position="830"/>
    </location>
</feature>
<evidence type="ECO:0000313" key="13">
    <source>
        <dbReference type="Proteomes" id="UP000472262"/>
    </source>
</evidence>
<keyword evidence="3" id="KW-0272">Extracellular matrix</keyword>
<keyword evidence="6" id="KW-0176">Collagen</keyword>
<dbReference type="GO" id="GO:0005581">
    <property type="term" value="C:collagen trimer"/>
    <property type="evidence" value="ECO:0007669"/>
    <property type="project" value="UniProtKB-KW"/>
</dbReference>
<dbReference type="Gene3D" id="3.40.50.410">
    <property type="entry name" value="von Willebrand factor, type A domain"/>
    <property type="match status" value="2"/>
</dbReference>
<reference evidence="12" key="2">
    <citation type="submission" date="2025-09" db="UniProtKB">
        <authorList>
            <consortium name="Ensembl"/>
        </authorList>
    </citation>
    <scope>IDENTIFICATION</scope>
</reference>
<dbReference type="InterPro" id="IPR036465">
    <property type="entry name" value="vWFA_dom_sf"/>
</dbReference>
<dbReference type="SMART" id="SM00327">
    <property type="entry name" value="VWA"/>
    <property type="match status" value="2"/>
</dbReference>
<keyword evidence="4" id="KW-0732">Signal</keyword>
<dbReference type="SUPFAM" id="SSF53300">
    <property type="entry name" value="vWA-like"/>
    <property type="match status" value="2"/>
</dbReference>
<feature type="domain" description="Fibronectin type-III" evidence="11">
    <location>
        <begin position="16"/>
        <end position="104"/>
    </location>
</feature>
<reference evidence="12" key="1">
    <citation type="submission" date="2025-08" db="UniProtKB">
        <authorList>
            <consortium name="Ensembl"/>
        </authorList>
    </citation>
    <scope>IDENTIFICATION</scope>
</reference>
<dbReference type="GO" id="GO:0035987">
    <property type="term" value="P:endodermal cell differentiation"/>
    <property type="evidence" value="ECO:0007669"/>
    <property type="project" value="TreeGrafter"/>
</dbReference>
<proteinExistence type="inferred from homology"/>
<evidence type="ECO:0000256" key="7">
    <source>
        <dbReference type="ARBA" id="ARBA00023180"/>
    </source>
</evidence>
<dbReference type="Pfam" id="PF00092">
    <property type="entry name" value="VWA"/>
    <property type="match status" value="2"/>
</dbReference>
<keyword evidence="13" id="KW-1185">Reference proteome</keyword>
<dbReference type="FunFam" id="2.60.40.10:FF:000444">
    <property type="entry name" value="Collagen alpha-1(XIV) chain isoform X2"/>
    <property type="match status" value="1"/>
</dbReference>
<feature type="domain" description="Fibronectin type-III" evidence="11">
    <location>
        <begin position="382"/>
        <end position="470"/>
    </location>
</feature>
<dbReference type="FunFam" id="2.60.40.10:FF:000489">
    <property type="entry name" value="collagen alpha-1(XII) chain isoform X1"/>
    <property type="match status" value="1"/>
</dbReference>
<dbReference type="SMART" id="SM00210">
    <property type="entry name" value="TSPN"/>
    <property type="match status" value="1"/>
</dbReference>
<evidence type="ECO:0000256" key="3">
    <source>
        <dbReference type="ARBA" id="ARBA00022530"/>
    </source>
</evidence>
<dbReference type="SMART" id="SM00060">
    <property type="entry name" value="FN3"/>
    <property type="match status" value="6"/>
</dbReference>
<dbReference type="PANTHER" id="PTHR24020:SF85">
    <property type="entry name" value="COLLAGEN ALPHA-1(XII) CHAIN ISOFORM X1"/>
    <property type="match status" value="1"/>
</dbReference>
<evidence type="ECO:0000256" key="1">
    <source>
        <dbReference type="ARBA" id="ARBA00004498"/>
    </source>
</evidence>
<comment type="similarity">
    <text evidence="9">Belongs to the fibril-associated collagens with interrupted helices (FACIT) family.</text>
</comment>
<dbReference type="InterPro" id="IPR050525">
    <property type="entry name" value="ECM_Assembly_Org"/>
</dbReference>
<name>A0A672SBW4_SINGR</name>
<dbReference type="PROSITE" id="PS50853">
    <property type="entry name" value="FN3"/>
    <property type="match status" value="6"/>
</dbReference>